<dbReference type="GO" id="GO:0003677">
    <property type="term" value="F:DNA binding"/>
    <property type="evidence" value="ECO:0007669"/>
    <property type="project" value="UniProtKB-KW"/>
</dbReference>
<dbReference type="Gene3D" id="1.10.10.10">
    <property type="entry name" value="Winged helix-like DNA-binding domain superfamily/Winged helix DNA-binding domain"/>
    <property type="match status" value="1"/>
</dbReference>
<proteinExistence type="predicted"/>
<dbReference type="GO" id="GO:0003700">
    <property type="term" value="F:DNA-binding transcription factor activity"/>
    <property type="evidence" value="ECO:0007669"/>
    <property type="project" value="InterPro"/>
</dbReference>
<dbReference type="Proteomes" id="UP000178743">
    <property type="component" value="Unassembled WGS sequence"/>
</dbReference>
<protein>
    <recommendedName>
        <fullName evidence="4">HTH arsR-type domain-containing protein</fullName>
    </recommendedName>
</protein>
<keyword evidence="2" id="KW-0238">DNA-binding</keyword>
<dbReference type="EMBL" id="MFHP01000033">
    <property type="protein sequence ID" value="OGF71250.1"/>
    <property type="molecule type" value="Genomic_DNA"/>
</dbReference>
<evidence type="ECO:0000256" key="1">
    <source>
        <dbReference type="ARBA" id="ARBA00023015"/>
    </source>
</evidence>
<evidence type="ECO:0000256" key="2">
    <source>
        <dbReference type="ARBA" id="ARBA00023125"/>
    </source>
</evidence>
<evidence type="ECO:0000313" key="6">
    <source>
        <dbReference type="Proteomes" id="UP000178743"/>
    </source>
</evidence>
<name>A0A1F5W6S1_9BACT</name>
<dbReference type="SMART" id="SM00418">
    <property type="entry name" value="HTH_ARSR"/>
    <property type="match status" value="1"/>
</dbReference>
<dbReference type="InterPro" id="IPR001845">
    <property type="entry name" value="HTH_ArsR_DNA-bd_dom"/>
</dbReference>
<sequence>MYMQTKDIQKIRKELNDRKAILRCAKEFNMVGDPTRLKICYLLCRHKELAVGEISEIIGVSISAISHTLKKLQKAGMVENRREFRTVYYKLKQTPLADMLKERLTT</sequence>
<gene>
    <name evidence="5" type="ORF">A3C05_04145</name>
</gene>
<dbReference type="PRINTS" id="PR00778">
    <property type="entry name" value="HTHARSR"/>
</dbReference>
<evidence type="ECO:0000313" key="5">
    <source>
        <dbReference type="EMBL" id="OGF71250.1"/>
    </source>
</evidence>
<evidence type="ECO:0000259" key="4">
    <source>
        <dbReference type="PROSITE" id="PS50987"/>
    </source>
</evidence>
<dbReference type="PANTHER" id="PTHR33154">
    <property type="entry name" value="TRANSCRIPTIONAL REGULATOR, ARSR FAMILY"/>
    <property type="match status" value="1"/>
</dbReference>
<dbReference type="PANTHER" id="PTHR33154:SF33">
    <property type="entry name" value="TRANSCRIPTIONAL REPRESSOR SDPR"/>
    <property type="match status" value="1"/>
</dbReference>
<keyword evidence="3" id="KW-0804">Transcription</keyword>
<comment type="caution">
    <text evidence="5">The sequence shown here is derived from an EMBL/GenBank/DDBJ whole genome shotgun (WGS) entry which is preliminary data.</text>
</comment>
<dbReference type="PROSITE" id="PS50987">
    <property type="entry name" value="HTH_ARSR_2"/>
    <property type="match status" value="1"/>
</dbReference>
<dbReference type="CDD" id="cd00090">
    <property type="entry name" value="HTH_ARSR"/>
    <property type="match status" value="1"/>
</dbReference>
<dbReference type="InterPro" id="IPR036388">
    <property type="entry name" value="WH-like_DNA-bd_sf"/>
</dbReference>
<organism evidence="5 6">
    <name type="scientific">Candidatus Giovannonibacteria bacterium RIFCSPHIGHO2_02_FULL_45_40</name>
    <dbReference type="NCBI Taxonomy" id="1798337"/>
    <lineage>
        <taxon>Bacteria</taxon>
        <taxon>Candidatus Giovannoniibacteriota</taxon>
    </lineage>
</organism>
<dbReference type="InterPro" id="IPR051081">
    <property type="entry name" value="HTH_MetalResp_TranReg"/>
</dbReference>
<dbReference type="Pfam" id="PF01022">
    <property type="entry name" value="HTH_5"/>
    <property type="match status" value="1"/>
</dbReference>
<accession>A0A1F5W6S1</accession>
<dbReference type="AlphaFoldDB" id="A0A1F5W6S1"/>
<dbReference type="NCBIfam" id="NF033788">
    <property type="entry name" value="HTH_metalloreg"/>
    <property type="match status" value="1"/>
</dbReference>
<dbReference type="SUPFAM" id="SSF46785">
    <property type="entry name" value="Winged helix' DNA-binding domain"/>
    <property type="match status" value="1"/>
</dbReference>
<reference evidence="5 6" key="1">
    <citation type="journal article" date="2016" name="Nat. Commun.">
        <title>Thousands of microbial genomes shed light on interconnected biogeochemical processes in an aquifer system.</title>
        <authorList>
            <person name="Anantharaman K."/>
            <person name="Brown C.T."/>
            <person name="Hug L.A."/>
            <person name="Sharon I."/>
            <person name="Castelle C.J."/>
            <person name="Probst A.J."/>
            <person name="Thomas B.C."/>
            <person name="Singh A."/>
            <person name="Wilkins M.J."/>
            <person name="Karaoz U."/>
            <person name="Brodie E.L."/>
            <person name="Williams K.H."/>
            <person name="Hubbard S.S."/>
            <person name="Banfield J.F."/>
        </authorList>
    </citation>
    <scope>NUCLEOTIDE SEQUENCE [LARGE SCALE GENOMIC DNA]</scope>
</reference>
<keyword evidence="1" id="KW-0805">Transcription regulation</keyword>
<dbReference type="InterPro" id="IPR011991">
    <property type="entry name" value="ArsR-like_HTH"/>
</dbReference>
<feature type="domain" description="HTH arsR-type" evidence="4">
    <location>
        <begin position="16"/>
        <end position="106"/>
    </location>
</feature>
<dbReference type="InterPro" id="IPR036390">
    <property type="entry name" value="WH_DNA-bd_sf"/>
</dbReference>
<evidence type="ECO:0000256" key="3">
    <source>
        <dbReference type="ARBA" id="ARBA00023163"/>
    </source>
</evidence>